<protein>
    <submittedName>
        <fullName evidence="2">Uncharacterized protein</fullName>
    </submittedName>
</protein>
<feature type="compositionally biased region" description="Pro residues" evidence="1">
    <location>
        <begin position="100"/>
        <end position="109"/>
    </location>
</feature>
<sequence length="725" mass="78555">MSAASSSTASIETPHLRRTGFAFQIPDQDIGSAARDQGPNYSLSPKPGIARHYTSLQEHADAVRGEPITPGGSSTPRAEDRREGFTWEASKNADSQSPYFHPPPTPETPPSMEEILRTRSRERETGGRVPSIISTDSCPSQESSKRLSAASSSNSTVSRSDTNRSSISGIARGVMRHVPELRTVLPIEKQAEGEEDAVIRMERRGSKLGQQLKFDLPSDPAPVQAKGTSKPANKPSEKPVSAHKGTLRERRKVAQGEAMKLTLPPNVPELPSRGRTPVVELNSLVPFRPRSPKTPCVHDHPPNWLGSGLASAPATIFEDGDPGTPGLLPGNDPIVSSQTPRAEKPGGRTRYRRSLPLRLGRTRSGRRTSEDSPRSSDGDYSVTAPLGEPIAIQHMEQAEQAHEAQTQEELKELGKRSRNRRLRWSGPWSSSGTAQPGDTPSPGRTSFSLTRMLKPKRSSQNADSSSKSSATDKALRRRKQLADMEKIANMPVPPVFVPPGTTRVTTPPTLDANGEVKGKLADFFFNIEDVQTHKPPPTPGGIWDSDAVLMPQIAGISPPTSESDESPQGIGTSPLISDDPAPGIAITTPNATYFNVPATPPIFNTVGNETWYRMSKTSPHRDSTQSTLRAAEERAKLEWLIPEHLPNSPLCPQHPKYVGPSKGVCVFHGRRQSVGSGGKGRRRESAISRSSGVLDGSGEDFGWGEDWNWGFSRSRRKKMGSGCSP</sequence>
<organism evidence="2 3">
    <name type="scientific">Lentithecium fluviatile CBS 122367</name>
    <dbReference type="NCBI Taxonomy" id="1168545"/>
    <lineage>
        <taxon>Eukaryota</taxon>
        <taxon>Fungi</taxon>
        <taxon>Dikarya</taxon>
        <taxon>Ascomycota</taxon>
        <taxon>Pezizomycotina</taxon>
        <taxon>Dothideomycetes</taxon>
        <taxon>Pleosporomycetidae</taxon>
        <taxon>Pleosporales</taxon>
        <taxon>Massarineae</taxon>
        <taxon>Lentitheciaceae</taxon>
        <taxon>Lentithecium</taxon>
    </lineage>
</organism>
<proteinExistence type="predicted"/>
<feature type="region of interest" description="Disordered" evidence="1">
    <location>
        <begin position="201"/>
        <end position="274"/>
    </location>
</feature>
<feature type="compositionally biased region" description="Low complexity" evidence="1">
    <location>
        <begin position="140"/>
        <end position="166"/>
    </location>
</feature>
<feature type="region of interest" description="Disordered" evidence="1">
    <location>
        <begin position="670"/>
        <end position="725"/>
    </location>
</feature>
<feature type="region of interest" description="Disordered" evidence="1">
    <location>
        <begin position="1"/>
        <end position="177"/>
    </location>
</feature>
<feature type="compositionally biased region" description="Low complexity" evidence="1">
    <location>
        <begin position="458"/>
        <end position="469"/>
    </location>
</feature>
<feature type="compositionally biased region" description="Basic and acidic residues" evidence="1">
    <location>
        <begin position="367"/>
        <end position="377"/>
    </location>
</feature>
<feature type="compositionally biased region" description="Basic residues" evidence="1">
    <location>
        <begin position="347"/>
        <end position="366"/>
    </location>
</feature>
<feature type="compositionally biased region" description="Basic and acidic residues" evidence="1">
    <location>
        <begin position="114"/>
        <end position="126"/>
    </location>
</feature>
<feature type="compositionally biased region" description="Low complexity" evidence="1">
    <location>
        <begin position="322"/>
        <end position="333"/>
    </location>
</feature>
<feature type="region of interest" description="Disordered" evidence="1">
    <location>
        <begin position="313"/>
        <end position="384"/>
    </location>
</feature>
<feature type="region of interest" description="Disordered" evidence="1">
    <location>
        <begin position="396"/>
        <end position="478"/>
    </location>
</feature>
<dbReference type="OrthoDB" id="3648773at2759"/>
<feature type="compositionally biased region" description="Polar residues" evidence="1">
    <location>
        <begin position="427"/>
        <end position="449"/>
    </location>
</feature>
<dbReference type="AlphaFoldDB" id="A0A6G1J288"/>
<dbReference type="EMBL" id="MU005581">
    <property type="protein sequence ID" value="KAF2684333.1"/>
    <property type="molecule type" value="Genomic_DNA"/>
</dbReference>
<gene>
    <name evidence="2" type="ORF">K458DRAFT_388802</name>
</gene>
<feature type="region of interest" description="Disordered" evidence="1">
    <location>
        <begin position="555"/>
        <end position="584"/>
    </location>
</feature>
<dbReference type="Proteomes" id="UP000799291">
    <property type="component" value="Unassembled WGS sequence"/>
</dbReference>
<reference evidence="2" key="1">
    <citation type="journal article" date="2020" name="Stud. Mycol.">
        <title>101 Dothideomycetes genomes: a test case for predicting lifestyles and emergence of pathogens.</title>
        <authorList>
            <person name="Haridas S."/>
            <person name="Albert R."/>
            <person name="Binder M."/>
            <person name="Bloem J."/>
            <person name="Labutti K."/>
            <person name="Salamov A."/>
            <person name="Andreopoulos B."/>
            <person name="Baker S."/>
            <person name="Barry K."/>
            <person name="Bills G."/>
            <person name="Bluhm B."/>
            <person name="Cannon C."/>
            <person name="Castanera R."/>
            <person name="Culley D."/>
            <person name="Daum C."/>
            <person name="Ezra D."/>
            <person name="Gonzalez J."/>
            <person name="Henrissat B."/>
            <person name="Kuo A."/>
            <person name="Liang C."/>
            <person name="Lipzen A."/>
            <person name="Lutzoni F."/>
            <person name="Magnuson J."/>
            <person name="Mondo S."/>
            <person name="Nolan M."/>
            <person name="Ohm R."/>
            <person name="Pangilinan J."/>
            <person name="Park H.-J."/>
            <person name="Ramirez L."/>
            <person name="Alfaro M."/>
            <person name="Sun H."/>
            <person name="Tritt A."/>
            <person name="Yoshinaga Y."/>
            <person name="Zwiers L.-H."/>
            <person name="Turgeon B."/>
            <person name="Goodwin S."/>
            <person name="Spatafora J."/>
            <person name="Crous P."/>
            <person name="Grigoriev I."/>
        </authorList>
    </citation>
    <scope>NUCLEOTIDE SEQUENCE</scope>
    <source>
        <strain evidence="2">CBS 122367</strain>
    </source>
</reference>
<evidence type="ECO:0000256" key="1">
    <source>
        <dbReference type="SAM" id="MobiDB-lite"/>
    </source>
</evidence>
<keyword evidence="3" id="KW-1185">Reference proteome</keyword>
<accession>A0A6G1J288</accession>
<feature type="compositionally biased region" description="Low complexity" evidence="1">
    <location>
        <begin position="1"/>
        <end position="10"/>
    </location>
</feature>
<name>A0A6G1J288_9PLEO</name>
<evidence type="ECO:0000313" key="3">
    <source>
        <dbReference type="Proteomes" id="UP000799291"/>
    </source>
</evidence>
<evidence type="ECO:0000313" key="2">
    <source>
        <dbReference type="EMBL" id="KAF2684333.1"/>
    </source>
</evidence>